<proteinExistence type="predicted"/>
<dbReference type="AlphaFoldDB" id="A0A3B1CUC5"/>
<accession>A0A3B1CUC5</accession>
<evidence type="ECO:0000313" key="1">
    <source>
        <dbReference type="EMBL" id="VAX34206.1"/>
    </source>
</evidence>
<dbReference type="SUPFAM" id="SSF63825">
    <property type="entry name" value="YWTD domain"/>
    <property type="match status" value="1"/>
</dbReference>
<dbReference type="InterPro" id="IPR015943">
    <property type="entry name" value="WD40/YVTN_repeat-like_dom_sf"/>
</dbReference>
<dbReference type="EMBL" id="UOGI01000271">
    <property type="protein sequence ID" value="VAX34206.1"/>
    <property type="molecule type" value="Genomic_DNA"/>
</dbReference>
<sequence length="521" mass="57762">MLNRKSIIKSICTIVAVTALMINTLAWAEPLHSVMLTVPDHPEEALNWCGPATGQMLMEGYPSGSCTVLQEDVWIAIQGNKVETMWDTDPQGLKGAMNSLCTPTGSWYVYNRNTPRKLMFWVAYWMTGNSYPVAVLKDTLSHNSYTSHTEHWIAVRGVITDVDPTSPGTTSVNLQYVWFNDPAVDLGDTSIERFVSGSTWYSEFLPVSKTGSSFQGKYVAVIEPPTVSGVALAPPEILVGRIIPPDKALASAVRWIKGKKIYELKEYRVLKKARPLKPLLVNKAHGGYYIIPYSTDSINASAAVLVNAYTGGFQEVGVFKPVRYLPKEEAIKVALVQIEGSAARLNPKAELVLPRGDVVTSRYFPLWKVTAGGKVIGVSQKKHVYTRMPRMEFSIPLPSVKAEGLAWDGKRLWVVDKASKKIRGLDPLSGAVVSTFNVDIKKPKGLTFDGKRLWIADEETMKITAIDPQSGQVVSIIPIRIPRGKGFKSLEGIAWDGQYLWYTDRQAGRIFRLYPGNLKKK</sequence>
<dbReference type="Gene3D" id="2.130.10.10">
    <property type="entry name" value="YVTN repeat-like/Quinoprotein amine dehydrogenase"/>
    <property type="match status" value="1"/>
</dbReference>
<protein>
    <submittedName>
        <fullName evidence="1">Uncharacterized protein</fullName>
    </submittedName>
</protein>
<name>A0A3B1CUC5_9ZZZZ</name>
<reference evidence="1" key="1">
    <citation type="submission" date="2018-06" db="EMBL/GenBank/DDBJ databases">
        <authorList>
            <person name="Zhirakovskaya E."/>
        </authorList>
    </citation>
    <scope>NUCLEOTIDE SEQUENCE</scope>
</reference>
<organism evidence="1">
    <name type="scientific">hydrothermal vent metagenome</name>
    <dbReference type="NCBI Taxonomy" id="652676"/>
    <lineage>
        <taxon>unclassified sequences</taxon>
        <taxon>metagenomes</taxon>
        <taxon>ecological metagenomes</taxon>
    </lineage>
</organism>
<gene>
    <name evidence="1" type="ORF">MNBD_NITROSPIRAE03-1746</name>
</gene>